<keyword evidence="10" id="KW-0675">Receptor</keyword>
<keyword evidence="5 9" id="KW-0798">TonB box</keyword>
<proteinExistence type="inferred from homology"/>
<keyword evidence="7 8" id="KW-0998">Cell outer membrane</keyword>
<dbReference type="InterPro" id="IPR039426">
    <property type="entry name" value="TonB-dep_rcpt-like"/>
</dbReference>
<dbReference type="Gene3D" id="2.170.130.10">
    <property type="entry name" value="TonB-dependent receptor, plug domain"/>
    <property type="match status" value="1"/>
</dbReference>
<evidence type="ECO:0000256" key="6">
    <source>
        <dbReference type="ARBA" id="ARBA00023136"/>
    </source>
</evidence>
<dbReference type="GO" id="GO:0009279">
    <property type="term" value="C:cell outer membrane"/>
    <property type="evidence" value="ECO:0007669"/>
    <property type="project" value="UniProtKB-SubCell"/>
</dbReference>
<dbReference type="InterPro" id="IPR012910">
    <property type="entry name" value="Plug_dom"/>
</dbReference>
<dbReference type="Pfam" id="PF13715">
    <property type="entry name" value="CarbopepD_reg_2"/>
    <property type="match status" value="1"/>
</dbReference>
<dbReference type="InterPro" id="IPR000531">
    <property type="entry name" value="Beta-barrel_TonB"/>
</dbReference>
<dbReference type="Gene3D" id="2.60.40.1120">
    <property type="entry name" value="Carboxypeptidase-like, regulatory domain"/>
    <property type="match status" value="1"/>
</dbReference>
<dbReference type="AlphaFoldDB" id="A0A1L7I285"/>
<comment type="subcellular location">
    <subcellularLocation>
        <location evidence="1 8">Cell outer membrane</location>
        <topology evidence="1 8">Multi-pass membrane protein</topology>
    </subcellularLocation>
</comment>
<dbReference type="InterPro" id="IPR008969">
    <property type="entry name" value="CarboxyPept-like_regulatory"/>
</dbReference>
<dbReference type="InterPro" id="IPR023997">
    <property type="entry name" value="TonB-dep_OMP_SusC/RagA_CS"/>
</dbReference>
<name>A0A1L7I285_9FLAO</name>
<evidence type="ECO:0000256" key="7">
    <source>
        <dbReference type="ARBA" id="ARBA00023237"/>
    </source>
</evidence>
<reference evidence="10 11" key="1">
    <citation type="submission" date="2016-07" db="EMBL/GenBank/DDBJ databases">
        <title>Multi-omics approach to identify versatile polysaccharide utilization systems of a marine flavobacterium Gramella flava.</title>
        <authorList>
            <person name="Tang K."/>
        </authorList>
    </citation>
    <scope>NUCLEOTIDE SEQUENCE [LARGE SCALE GENOMIC DNA]</scope>
    <source>
        <strain evidence="10 11">JLT2011</strain>
    </source>
</reference>
<dbReference type="OrthoDB" id="9768177at2"/>
<dbReference type="InterPro" id="IPR037066">
    <property type="entry name" value="Plug_dom_sf"/>
</dbReference>
<dbReference type="SUPFAM" id="SSF56935">
    <property type="entry name" value="Porins"/>
    <property type="match status" value="1"/>
</dbReference>
<dbReference type="Gene3D" id="2.40.170.20">
    <property type="entry name" value="TonB-dependent receptor, beta-barrel domain"/>
    <property type="match status" value="1"/>
</dbReference>
<dbReference type="NCBIfam" id="TIGR04056">
    <property type="entry name" value="OMP_RagA_SusC"/>
    <property type="match status" value="1"/>
</dbReference>
<dbReference type="SUPFAM" id="SSF49464">
    <property type="entry name" value="Carboxypeptidase regulatory domain-like"/>
    <property type="match status" value="1"/>
</dbReference>
<dbReference type="InterPro" id="IPR023996">
    <property type="entry name" value="TonB-dep_OMP_SusC/RagA"/>
</dbReference>
<dbReference type="KEGG" id="gfl:GRFL_0967"/>
<evidence type="ECO:0000313" key="10">
    <source>
        <dbReference type="EMBL" id="APU67691.1"/>
    </source>
</evidence>
<dbReference type="RefSeq" id="WP_083643546.1">
    <property type="nucleotide sequence ID" value="NZ_AMRU01000002.1"/>
</dbReference>
<dbReference type="EMBL" id="CP016359">
    <property type="protein sequence ID" value="APU67691.1"/>
    <property type="molecule type" value="Genomic_DNA"/>
</dbReference>
<evidence type="ECO:0000256" key="2">
    <source>
        <dbReference type="ARBA" id="ARBA00022448"/>
    </source>
</evidence>
<evidence type="ECO:0000256" key="3">
    <source>
        <dbReference type="ARBA" id="ARBA00022452"/>
    </source>
</evidence>
<keyword evidence="11" id="KW-1185">Reference proteome</keyword>
<protein>
    <submittedName>
        <fullName evidence="10">TonB-dependent receptor</fullName>
    </submittedName>
</protein>
<dbReference type="Pfam" id="PF07715">
    <property type="entry name" value="Plug"/>
    <property type="match status" value="1"/>
</dbReference>
<evidence type="ECO:0000256" key="5">
    <source>
        <dbReference type="ARBA" id="ARBA00023077"/>
    </source>
</evidence>
<dbReference type="Pfam" id="PF00593">
    <property type="entry name" value="TonB_dep_Rec_b-barrel"/>
    <property type="match status" value="1"/>
</dbReference>
<sequence>MKKQLLFLFILLFTFITSSGFAQSKTVTGTVNDVQGISLPGVNVIVQNTNRGTQTDFDGNFSISVEEGEVLEFSYLGYATQTVTISQDDVINISLQEDAGELDEIVVVGYGTQSKRKLTDNVAKLTSEDIDEVPVPSIQSTIAGKAAGVQISPTNGKVEGGVNIRIRGIASIGAGSEPLYVLDGVPLINSNESNNGSPTNPLLTLSSNEIESIDILKDASAAAVYGSRGANGVVIITTKKGANKKASFNLNYSYGISEPTNTREWLNADEYVELFTEAALNSVDDGVFSTDAEATDYINGIFDFLSNGTDWQNREVDTDWQDLALQNGHVQDASLSVSGGNEATQYFFSGAYNDTEGIVTGNMLERINGRVNVTHSFNDRFRAGMNMSFSRTDIDRIANDNAFVTPLQAIAQPALSPAYTEDGEPNPNTLYPNFLLQDKHAFYNTVIRRVTGRAFGEYRFFDFLKFNSDFGYDLYYQTEDSYTGRLAPFQSTNGEAYASSVGTESYVSSNYFTYSQTFGDDHDLEFVAGMEYNQSKRRFQDVTGIQFPTDDFQTINSAAEITAGSGSETANSFLSYFGRLNYILMDKYLFKASIRRDGSSRFGENVRYGTFPAISAGWILSEEDFLSSSNVLSFLKIRASYGETGNANIGDFAALGLFGGTSYNQRPGITPTQAANPQLTWESVKQTDIGLEYGFLDNRISGEIDYYNKKSDGLIFNQPLPGTSGQASIVRNIGVLENKGVEFVLNTKNVETDDFTWSTNFNISKNNNEVKELPNGADVVSGQTILREGEPLSAFYLVEYAGVDPENGDALYYINGEGSGRETTTNPNEANRVIAGQPYADWIAGLTNTIYYTGFDLNFTFVGEWGASIYNGGGIYQSANADYFDNQSRDQLNRWQQPGDITNVPEARLFGGNGTASSTRYLQDSDFIRLRNLTLGYTLPGSLTENIGLEKFRVYFTGINLLTFTDYDGYDPESTSDAGQGVGVTFYSAPAVKTMSLGVNINF</sequence>
<dbReference type="NCBIfam" id="TIGR04057">
    <property type="entry name" value="SusC_RagA_signa"/>
    <property type="match status" value="1"/>
</dbReference>
<comment type="similarity">
    <text evidence="8 9">Belongs to the TonB-dependent receptor family.</text>
</comment>
<keyword evidence="6 8" id="KW-0472">Membrane</keyword>
<organism evidence="10 11">
    <name type="scientific">Christiangramia flava JLT2011</name>
    <dbReference type="NCBI Taxonomy" id="1229726"/>
    <lineage>
        <taxon>Bacteria</taxon>
        <taxon>Pseudomonadati</taxon>
        <taxon>Bacteroidota</taxon>
        <taxon>Flavobacteriia</taxon>
        <taxon>Flavobacteriales</taxon>
        <taxon>Flavobacteriaceae</taxon>
        <taxon>Christiangramia</taxon>
    </lineage>
</organism>
<evidence type="ECO:0000256" key="1">
    <source>
        <dbReference type="ARBA" id="ARBA00004571"/>
    </source>
</evidence>
<evidence type="ECO:0000256" key="4">
    <source>
        <dbReference type="ARBA" id="ARBA00022692"/>
    </source>
</evidence>
<dbReference type="Proteomes" id="UP000186230">
    <property type="component" value="Chromosome"/>
</dbReference>
<keyword evidence="4 8" id="KW-0812">Transmembrane</keyword>
<accession>A0A1L7I285</accession>
<dbReference type="InterPro" id="IPR036942">
    <property type="entry name" value="Beta-barrel_TonB_sf"/>
</dbReference>
<gene>
    <name evidence="10" type="ORF">GRFL_0967</name>
</gene>
<evidence type="ECO:0000256" key="8">
    <source>
        <dbReference type="PROSITE-ProRule" id="PRU01360"/>
    </source>
</evidence>
<dbReference type="PROSITE" id="PS52016">
    <property type="entry name" value="TONB_DEPENDENT_REC_3"/>
    <property type="match status" value="1"/>
</dbReference>
<keyword evidence="2 8" id="KW-0813">Transport</keyword>
<evidence type="ECO:0000313" key="11">
    <source>
        <dbReference type="Proteomes" id="UP000186230"/>
    </source>
</evidence>
<keyword evidence="3 8" id="KW-1134">Transmembrane beta strand</keyword>
<evidence type="ECO:0000256" key="9">
    <source>
        <dbReference type="RuleBase" id="RU003357"/>
    </source>
</evidence>
<dbReference type="STRING" id="1229726.GRFL_0967"/>